<evidence type="ECO:0000256" key="8">
    <source>
        <dbReference type="ARBA" id="ARBA00022989"/>
    </source>
</evidence>
<dbReference type="InterPro" id="IPR004358">
    <property type="entry name" value="Sig_transdc_His_kin-like_C"/>
</dbReference>
<accession>A0A1Y5TMN4</accession>
<evidence type="ECO:0000256" key="1">
    <source>
        <dbReference type="ARBA" id="ARBA00000085"/>
    </source>
</evidence>
<proteinExistence type="predicted"/>
<dbReference type="PROSITE" id="PS50109">
    <property type="entry name" value="HIS_KIN"/>
    <property type="match status" value="1"/>
</dbReference>
<comment type="catalytic activity">
    <reaction evidence="1">
        <text>ATP + protein L-histidine = ADP + protein N-phospho-L-histidine.</text>
        <dbReference type="EC" id="2.7.13.3"/>
    </reaction>
</comment>
<dbReference type="Proteomes" id="UP000193827">
    <property type="component" value="Unassembled WGS sequence"/>
</dbReference>
<dbReference type="InterPro" id="IPR003594">
    <property type="entry name" value="HATPase_dom"/>
</dbReference>
<evidence type="ECO:0000256" key="5">
    <source>
        <dbReference type="ARBA" id="ARBA00022679"/>
    </source>
</evidence>
<keyword evidence="10 11" id="KW-0472">Membrane</keyword>
<organism evidence="14 15">
    <name type="scientific">Roseovarius litorisediminis</name>
    <dbReference type="NCBI Taxonomy" id="1312363"/>
    <lineage>
        <taxon>Bacteria</taxon>
        <taxon>Pseudomonadati</taxon>
        <taxon>Pseudomonadota</taxon>
        <taxon>Alphaproteobacteria</taxon>
        <taxon>Rhodobacterales</taxon>
        <taxon>Roseobacteraceae</taxon>
        <taxon>Roseovarius</taxon>
    </lineage>
</organism>
<evidence type="ECO:0000256" key="2">
    <source>
        <dbReference type="ARBA" id="ARBA00004141"/>
    </source>
</evidence>
<dbReference type="Pfam" id="PF00512">
    <property type="entry name" value="HisKA"/>
    <property type="match status" value="1"/>
</dbReference>
<evidence type="ECO:0000259" key="13">
    <source>
        <dbReference type="PROSITE" id="PS50885"/>
    </source>
</evidence>
<feature type="transmembrane region" description="Helical" evidence="11">
    <location>
        <begin position="18"/>
        <end position="38"/>
    </location>
</feature>
<dbReference type="SUPFAM" id="SSF47384">
    <property type="entry name" value="Homodimeric domain of signal transducing histidine kinase"/>
    <property type="match status" value="1"/>
</dbReference>
<evidence type="ECO:0000259" key="12">
    <source>
        <dbReference type="PROSITE" id="PS50109"/>
    </source>
</evidence>
<evidence type="ECO:0000313" key="15">
    <source>
        <dbReference type="Proteomes" id="UP000193827"/>
    </source>
</evidence>
<dbReference type="OrthoDB" id="9809766at2"/>
<dbReference type="EMBL" id="FWFL01000012">
    <property type="protein sequence ID" value="SLN65554.1"/>
    <property type="molecule type" value="Genomic_DNA"/>
</dbReference>
<dbReference type="InterPro" id="IPR003660">
    <property type="entry name" value="HAMP_dom"/>
</dbReference>
<dbReference type="RefSeq" id="WP_085893813.1">
    <property type="nucleotide sequence ID" value="NZ_FWFL01000012.1"/>
</dbReference>
<keyword evidence="9" id="KW-0902">Two-component regulatory system</keyword>
<comment type="subcellular location">
    <subcellularLocation>
        <location evidence="2">Membrane</location>
        <topology evidence="2">Multi-pass membrane protein</topology>
    </subcellularLocation>
</comment>
<gene>
    <name evidence="14" type="primary">qseC_2</name>
    <name evidence="14" type="ORF">PEL8287_03611</name>
</gene>
<dbReference type="SUPFAM" id="SSF55874">
    <property type="entry name" value="ATPase domain of HSP90 chaperone/DNA topoisomerase II/histidine kinase"/>
    <property type="match status" value="1"/>
</dbReference>
<evidence type="ECO:0000256" key="7">
    <source>
        <dbReference type="ARBA" id="ARBA00022777"/>
    </source>
</evidence>
<dbReference type="InterPro" id="IPR050428">
    <property type="entry name" value="TCS_sensor_his_kinase"/>
</dbReference>
<keyword evidence="5 14" id="KW-0808">Transferase</keyword>
<keyword evidence="7" id="KW-0418">Kinase</keyword>
<dbReference type="AlphaFoldDB" id="A0A1Y5TMN4"/>
<dbReference type="EC" id="2.7.13.3" evidence="3"/>
<evidence type="ECO:0000256" key="9">
    <source>
        <dbReference type="ARBA" id="ARBA00023012"/>
    </source>
</evidence>
<dbReference type="SMART" id="SM00388">
    <property type="entry name" value="HisKA"/>
    <property type="match status" value="1"/>
</dbReference>
<evidence type="ECO:0000256" key="4">
    <source>
        <dbReference type="ARBA" id="ARBA00022553"/>
    </source>
</evidence>
<dbReference type="InterPro" id="IPR036097">
    <property type="entry name" value="HisK_dim/P_sf"/>
</dbReference>
<dbReference type="PRINTS" id="PR00344">
    <property type="entry name" value="BCTRLSENSOR"/>
</dbReference>
<dbReference type="Gene3D" id="3.30.565.10">
    <property type="entry name" value="Histidine kinase-like ATPase, C-terminal domain"/>
    <property type="match status" value="1"/>
</dbReference>
<dbReference type="InterPro" id="IPR005467">
    <property type="entry name" value="His_kinase_dom"/>
</dbReference>
<dbReference type="InterPro" id="IPR036890">
    <property type="entry name" value="HATPase_C_sf"/>
</dbReference>
<dbReference type="SMART" id="SM00387">
    <property type="entry name" value="HATPase_c"/>
    <property type="match status" value="1"/>
</dbReference>
<keyword evidence="6 11" id="KW-0812">Transmembrane</keyword>
<evidence type="ECO:0000256" key="11">
    <source>
        <dbReference type="SAM" id="Phobius"/>
    </source>
</evidence>
<dbReference type="Pfam" id="PF02518">
    <property type="entry name" value="HATPase_c"/>
    <property type="match status" value="1"/>
</dbReference>
<keyword evidence="15" id="KW-1185">Reference proteome</keyword>
<dbReference type="GO" id="GO:0005886">
    <property type="term" value="C:plasma membrane"/>
    <property type="evidence" value="ECO:0007669"/>
    <property type="project" value="TreeGrafter"/>
</dbReference>
<dbReference type="PROSITE" id="PS50885">
    <property type="entry name" value="HAMP"/>
    <property type="match status" value="1"/>
</dbReference>
<reference evidence="14 15" key="1">
    <citation type="submission" date="2017-03" db="EMBL/GenBank/DDBJ databases">
        <authorList>
            <person name="Afonso C.L."/>
            <person name="Miller P.J."/>
            <person name="Scott M.A."/>
            <person name="Spackman E."/>
            <person name="Goraichik I."/>
            <person name="Dimitrov K.M."/>
            <person name="Suarez D.L."/>
            <person name="Swayne D.E."/>
        </authorList>
    </citation>
    <scope>NUCLEOTIDE SEQUENCE [LARGE SCALE GENOMIC DNA]</scope>
    <source>
        <strain evidence="14 15">CECT 8287</strain>
    </source>
</reference>
<dbReference type="CDD" id="cd00082">
    <property type="entry name" value="HisKA"/>
    <property type="match status" value="1"/>
</dbReference>
<dbReference type="Gene3D" id="1.10.287.130">
    <property type="match status" value="1"/>
</dbReference>
<evidence type="ECO:0000256" key="6">
    <source>
        <dbReference type="ARBA" id="ARBA00022692"/>
    </source>
</evidence>
<evidence type="ECO:0000256" key="3">
    <source>
        <dbReference type="ARBA" id="ARBA00012438"/>
    </source>
</evidence>
<keyword evidence="8 11" id="KW-1133">Transmembrane helix</keyword>
<feature type="domain" description="HAMP" evidence="13">
    <location>
        <begin position="189"/>
        <end position="242"/>
    </location>
</feature>
<dbReference type="Pfam" id="PF00672">
    <property type="entry name" value="HAMP"/>
    <property type="match status" value="1"/>
</dbReference>
<dbReference type="InterPro" id="IPR003661">
    <property type="entry name" value="HisK_dim/P_dom"/>
</dbReference>
<protein>
    <recommendedName>
        <fullName evidence="3">histidine kinase</fullName>
        <ecNumber evidence="3">2.7.13.3</ecNumber>
    </recommendedName>
</protein>
<feature type="domain" description="Histidine kinase" evidence="12">
    <location>
        <begin position="250"/>
        <end position="452"/>
    </location>
</feature>
<dbReference type="GO" id="GO:0000155">
    <property type="term" value="F:phosphorelay sensor kinase activity"/>
    <property type="evidence" value="ECO:0007669"/>
    <property type="project" value="InterPro"/>
</dbReference>
<dbReference type="PANTHER" id="PTHR45436">
    <property type="entry name" value="SENSOR HISTIDINE KINASE YKOH"/>
    <property type="match status" value="1"/>
</dbReference>
<sequence length="452" mass="49438">MTIFSAVFGKRLSLRRNLIFNIVTALSICIGIAAIVMISEFFEHLETNLENALIAEAYEVAGQIDPEEKDLGLNLDGLRFSGAEGIYRYTIFEDSGAMLAGGERYDHLPLLLKSLRPGRTAKITMPSGRIGVILRAPVEGQDFYILVTTSKAETESKKLPELLHEIEEQIQWILLGIVTVIVAAVLAARRSLKPLDTISRQAHDIGPNTTRQRLSVERLPAEIVPLVAAVNGAFDRLEQGYKAQREFSSNVAHEVRTPLAVLRSSIDRIEDAELRKGLTEDIQRLDQMFEQLIDLSRAESLGPTLFEPVNLHDIAVREATERASSAIRSGKMLAVTGDTDAMVMGHLGLLSIALGNLVRNALNYSPEGTEVEIEVLSGPPGWRVLDRGIGVPEKIKEGLFERFNRGEDSYGKIQGSGIGLAIVKSVAEAHGAVVDISDRDGGGSVFSFRFNA</sequence>
<name>A0A1Y5TMN4_9RHOB</name>
<dbReference type="PANTHER" id="PTHR45436:SF15">
    <property type="entry name" value="SENSOR HISTIDINE KINASE CUSS"/>
    <property type="match status" value="1"/>
</dbReference>
<keyword evidence="4" id="KW-0597">Phosphoprotein</keyword>
<evidence type="ECO:0000313" key="14">
    <source>
        <dbReference type="EMBL" id="SLN65554.1"/>
    </source>
</evidence>
<evidence type="ECO:0000256" key="10">
    <source>
        <dbReference type="ARBA" id="ARBA00023136"/>
    </source>
</evidence>